<dbReference type="EMBL" id="SMLG01000001">
    <property type="protein sequence ID" value="TDE46753.1"/>
    <property type="molecule type" value="Genomic_DNA"/>
</dbReference>
<comment type="caution">
    <text evidence="1">The sequence shown here is derived from an EMBL/GenBank/DDBJ whole genome shotgun (WGS) entry which is preliminary data.</text>
</comment>
<evidence type="ECO:0008006" key="3">
    <source>
        <dbReference type="Google" id="ProtNLM"/>
    </source>
</evidence>
<dbReference type="OrthoDB" id="1095982at2"/>
<name>A0A4R5FC84_9FLAO</name>
<accession>A0A4R5FC84</accession>
<evidence type="ECO:0000313" key="2">
    <source>
        <dbReference type="Proteomes" id="UP000294814"/>
    </source>
</evidence>
<dbReference type="InterPro" id="IPR029058">
    <property type="entry name" value="AB_hydrolase_fold"/>
</dbReference>
<evidence type="ECO:0000313" key="1">
    <source>
        <dbReference type="EMBL" id="TDE46753.1"/>
    </source>
</evidence>
<gene>
    <name evidence="1" type="ORF">E0I26_01330</name>
</gene>
<protein>
    <recommendedName>
        <fullName evidence="3">Alpha/beta hydrolase</fullName>
    </recommendedName>
</protein>
<proteinExistence type="predicted"/>
<sequence>MILRDPKTVLILFISFFLVCCKTKSREIKIVKGGNYELKISNDQKAVLILFPCFPCDIENTKTEAKFLKGIEKEGVTTLLLNHNQKLYLTESEKIEYAKKLNDIFGENKIEKKNIYIGGFSSGGNVSVVLSNFLLKTKNTIQPKGVFVVDSPLDLEKLYGNAKEDIKRNRDKDAIEEGLFIVDLLDNEFGELSKNRKKYEEFSPYLISSNSTSNIYYLKDIKTRFYFELDLKDKFKETGRKYKDLNAYHLERANKALQSLGSKKSETIITKNRGYRANGDRNTHSWNIVERQSLLRWINE</sequence>
<organism evidence="1 2">
    <name type="scientific">Flavobacterium rhamnosiphilum</name>
    <dbReference type="NCBI Taxonomy" id="2541724"/>
    <lineage>
        <taxon>Bacteria</taxon>
        <taxon>Pseudomonadati</taxon>
        <taxon>Bacteroidota</taxon>
        <taxon>Flavobacteriia</taxon>
        <taxon>Flavobacteriales</taxon>
        <taxon>Flavobacteriaceae</taxon>
        <taxon>Flavobacterium</taxon>
    </lineage>
</organism>
<dbReference type="SUPFAM" id="SSF53474">
    <property type="entry name" value="alpha/beta-Hydrolases"/>
    <property type="match status" value="1"/>
</dbReference>
<dbReference type="Proteomes" id="UP000294814">
    <property type="component" value="Unassembled WGS sequence"/>
</dbReference>
<reference evidence="1 2" key="1">
    <citation type="submission" date="2019-03" db="EMBL/GenBank/DDBJ databases">
        <title>Novel species of Flavobacterium.</title>
        <authorList>
            <person name="Liu Q."/>
            <person name="Xin Y.-H."/>
        </authorList>
    </citation>
    <scope>NUCLEOTIDE SEQUENCE [LARGE SCALE GENOMIC DNA]</scope>
    <source>
        <strain evidence="1 2">LB3P52</strain>
    </source>
</reference>
<dbReference type="RefSeq" id="WP_131914700.1">
    <property type="nucleotide sequence ID" value="NZ_SMLG01000001.1"/>
</dbReference>
<keyword evidence="2" id="KW-1185">Reference proteome</keyword>
<dbReference type="AlphaFoldDB" id="A0A4R5FC84"/>